<dbReference type="CDD" id="cd05230">
    <property type="entry name" value="UGD_SDR_e"/>
    <property type="match status" value="1"/>
</dbReference>
<evidence type="ECO:0000256" key="11">
    <source>
        <dbReference type="ARBA" id="ARBA00023034"/>
    </source>
</evidence>
<dbReference type="EC" id="4.1.1.35" evidence="5"/>
<evidence type="ECO:0000313" key="17">
    <source>
        <dbReference type="Proteomes" id="UP000034803"/>
    </source>
</evidence>
<evidence type="ECO:0000256" key="7">
    <source>
        <dbReference type="ARBA" id="ARBA00022793"/>
    </source>
</evidence>
<dbReference type="FunFam" id="3.40.50.720:FF:000065">
    <property type="entry name" value="UDP-glucuronic acid decarboxylase 1"/>
    <property type="match status" value="1"/>
</dbReference>
<accession>A0A0F9YKE6</accession>
<dbReference type="GO" id="GO:0048040">
    <property type="term" value="F:UDP-glucuronate decarboxylase activity"/>
    <property type="evidence" value="ECO:0007669"/>
    <property type="project" value="UniProtKB-EC"/>
</dbReference>
<dbReference type="PANTHER" id="PTHR43078">
    <property type="entry name" value="UDP-GLUCURONIC ACID DECARBOXYLASE-RELATED"/>
    <property type="match status" value="1"/>
</dbReference>
<dbReference type="InterPro" id="IPR036291">
    <property type="entry name" value="NAD(P)-bd_dom_sf"/>
</dbReference>
<dbReference type="PATRIC" id="fig|1618586.3.peg.176"/>
<keyword evidence="11" id="KW-0333">Golgi apparatus</keyword>
<dbReference type="AlphaFoldDB" id="A0A0F9YKE6"/>
<keyword evidence="7" id="KW-0210">Decarboxylase</keyword>
<sequence>MEKILVTGGVGFIGSHLCNSLLSDGFAVVCLDNLITGNRGNIKSLLTNPNFEFIEADVIKPLTFDYLNLKYIFHLASPASPIDYQNNSEETLLANSLGTLNILNIAKEIKAKVLIASTSEIYGDPLEHPQKEIYWGNANSFGPRSCYDESKRFAEAATYVFLNKYGIDARIIRIFNTYGPNMRKDDGRVISNFINWAINGLPIKIDGDGSQTRSFCYITDLVSGIKKAMFTDGTRGEIFNLGNPDEFKIGDLSNKIIELTDSKSEVIFSNSFRPDDPMQRCPDITKAKGILKWEPKVDLIDGLQKTIEYYKDLK</sequence>
<evidence type="ECO:0000256" key="6">
    <source>
        <dbReference type="ARBA" id="ARBA00022692"/>
    </source>
</evidence>
<keyword evidence="13" id="KW-0325">Glycoprotein</keyword>
<proteinExistence type="inferred from homology"/>
<evidence type="ECO:0000256" key="4">
    <source>
        <dbReference type="ARBA" id="ARBA00007505"/>
    </source>
</evidence>
<dbReference type="PANTHER" id="PTHR43078:SF6">
    <property type="entry name" value="UDP-GLUCURONIC ACID DECARBOXYLASE 1"/>
    <property type="match status" value="1"/>
</dbReference>
<dbReference type="GO" id="GO:0005737">
    <property type="term" value="C:cytoplasm"/>
    <property type="evidence" value="ECO:0007669"/>
    <property type="project" value="TreeGrafter"/>
</dbReference>
<protein>
    <recommendedName>
        <fullName evidence="5">UDP-glucuronate decarboxylase</fullName>
        <ecNumber evidence="5">4.1.1.35</ecNumber>
    </recommendedName>
</protein>
<gene>
    <name evidence="16" type="ORF">UR21_C0003G0002</name>
</gene>
<dbReference type="Pfam" id="PF16363">
    <property type="entry name" value="GDP_Man_Dehyd"/>
    <property type="match status" value="1"/>
</dbReference>
<keyword evidence="9" id="KW-1133">Transmembrane helix</keyword>
<dbReference type="Gene3D" id="3.40.50.720">
    <property type="entry name" value="NAD(P)-binding Rossmann-like Domain"/>
    <property type="match status" value="1"/>
</dbReference>
<feature type="domain" description="NAD(P)-binding" evidence="15">
    <location>
        <begin position="5"/>
        <end position="306"/>
    </location>
</feature>
<evidence type="ECO:0000313" key="16">
    <source>
        <dbReference type="EMBL" id="KKP31969.1"/>
    </source>
</evidence>
<evidence type="ECO:0000256" key="5">
    <source>
        <dbReference type="ARBA" id="ARBA00012290"/>
    </source>
</evidence>
<reference evidence="16 17" key="1">
    <citation type="journal article" date="2015" name="Nature">
        <title>rRNA introns, odd ribosomes, and small enigmatic genomes across a large radiation of phyla.</title>
        <authorList>
            <person name="Brown C.T."/>
            <person name="Hug L.A."/>
            <person name="Thomas B.C."/>
            <person name="Sharon I."/>
            <person name="Castelle C.J."/>
            <person name="Singh A."/>
            <person name="Wilkins M.J."/>
            <person name="Williams K.H."/>
            <person name="Banfield J.F."/>
        </authorList>
    </citation>
    <scope>NUCLEOTIDE SEQUENCE [LARGE SCALE GENOMIC DNA]</scope>
</reference>
<keyword evidence="12" id="KW-0472">Membrane</keyword>
<organism evidence="16 17">
    <name type="scientific">Candidatus Woesebacteria bacterium GW2011_GWC2_31_9</name>
    <dbReference type="NCBI Taxonomy" id="1618586"/>
    <lineage>
        <taxon>Bacteria</taxon>
        <taxon>Candidatus Woeseibacteriota</taxon>
    </lineage>
</organism>
<evidence type="ECO:0000256" key="13">
    <source>
        <dbReference type="ARBA" id="ARBA00023180"/>
    </source>
</evidence>
<keyword evidence="10" id="KW-0520">NAD</keyword>
<dbReference type="UniPathway" id="UPA00796">
    <property type="reaction ID" value="UER00771"/>
</dbReference>
<evidence type="ECO:0000256" key="8">
    <source>
        <dbReference type="ARBA" id="ARBA00022968"/>
    </source>
</evidence>
<dbReference type="Proteomes" id="UP000034803">
    <property type="component" value="Unassembled WGS sequence"/>
</dbReference>
<evidence type="ECO:0000256" key="2">
    <source>
        <dbReference type="ARBA" id="ARBA00004447"/>
    </source>
</evidence>
<name>A0A0F9YKE6_9BACT</name>
<dbReference type="InterPro" id="IPR016040">
    <property type="entry name" value="NAD(P)-bd_dom"/>
</dbReference>
<evidence type="ECO:0000256" key="12">
    <source>
        <dbReference type="ARBA" id="ARBA00023136"/>
    </source>
</evidence>
<evidence type="ECO:0000256" key="9">
    <source>
        <dbReference type="ARBA" id="ARBA00022989"/>
    </source>
</evidence>
<comment type="similarity">
    <text evidence="4">Belongs to the NAD(P)-dependent epimerase/dehydratase family. UDP-glucuronic acid decarboxylase subfamily.</text>
</comment>
<evidence type="ECO:0000256" key="1">
    <source>
        <dbReference type="ARBA" id="ARBA00001911"/>
    </source>
</evidence>
<dbReference type="GO" id="GO:0033320">
    <property type="term" value="P:UDP-D-xylose biosynthetic process"/>
    <property type="evidence" value="ECO:0007669"/>
    <property type="project" value="UniProtKB-UniPathway"/>
</dbReference>
<dbReference type="GO" id="GO:0070403">
    <property type="term" value="F:NAD+ binding"/>
    <property type="evidence" value="ECO:0007669"/>
    <property type="project" value="InterPro"/>
</dbReference>
<keyword evidence="8" id="KW-0735">Signal-anchor</keyword>
<dbReference type="SUPFAM" id="SSF51735">
    <property type="entry name" value="NAD(P)-binding Rossmann-fold domains"/>
    <property type="match status" value="1"/>
</dbReference>
<dbReference type="GO" id="GO:0042732">
    <property type="term" value="P:D-xylose metabolic process"/>
    <property type="evidence" value="ECO:0007669"/>
    <property type="project" value="InterPro"/>
</dbReference>
<comment type="caution">
    <text evidence="16">The sequence shown here is derived from an EMBL/GenBank/DDBJ whole genome shotgun (WGS) entry which is preliminary data.</text>
</comment>
<comment type="subcellular location">
    <subcellularLocation>
        <location evidence="2">Golgi apparatus</location>
        <location evidence="2">Golgi stack membrane</location>
        <topology evidence="2">Single-pass type II membrane protein</topology>
    </subcellularLocation>
</comment>
<dbReference type="EMBL" id="LBOI01000003">
    <property type="protein sequence ID" value="KKP31969.1"/>
    <property type="molecule type" value="Genomic_DNA"/>
</dbReference>
<comment type="cofactor">
    <cofactor evidence="1">
        <name>NAD(+)</name>
        <dbReference type="ChEBI" id="CHEBI:57540"/>
    </cofactor>
</comment>
<keyword evidence="6" id="KW-0812">Transmembrane</keyword>
<keyword evidence="14" id="KW-0456">Lyase</keyword>
<dbReference type="InterPro" id="IPR044516">
    <property type="entry name" value="UXS-like"/>
</dbReference>
<evidence type="ECO:0000256" key="14">
    <source>
        <dbReference type="ARBA" id="ARBA00023239"/>
    </source>
</evidence>
<evidence type="ECO:0000256" key="10">
    <source>
        <dbReference type="ARBA" id="ARBA00023027"/>
    </source>
</evidence>
<evidence type="ECO:0000259" key="15">
    <source>
        <dbReference type="Pfam" id="PF16363"/>
    </source>
</evidence>
<comment type="pathway">
    <text evidence="3">Nucleotide-sugar biosynthesis; UDP-alpha-D-xylose biosynthesis; UDP-alpha-D-xylose from UDP-alpha-D-glucuronate: step 1/1.</text>
</comment>
<evidence type="ECO:0000256" key="3">
    <source>
        <dbReference type="ARBA" id="ARBA00005100"/>
    </source>
</evidence>